<evidence type="ECO:0000313" key="2">
    <source>
        <dbReference type="EMBL" id="KAE8278948.1"/>
    </source>
</evidence>
<keyword evidence="3" id="KW-1185">Reference proteome</keyword>
<accession>A0A6G0HI87</accession>
<feature type="coiled-coil region" evidence="1">
    <location>
        <begin position="35"/>
        <end position="66"/>
    </location>
</feature>
<dbReference type="Proteomes" id="UP000424527">
    <property type="component" value="Unassembled WGS sequence"/>
</dbReference>
<name>A0A6G0HI87_LARCR</name>
<dbReference type="AlphaFoldDB" id="A0A6G0HI87"/>
<reference evidence="2 3" key="1">
    <citation type="submission" date="2019-07" db="EMBL/GenBank/DDBJ databases">
        <title>Chromosome genome assembly for large yellow croaker.</title>
        <authorList>
            <person name="Xiao S."/>
        </authorList>
    </citation>
    <scope>NUCLEOTIDE SEQUENCE [LARGE SCALE GENOMIC DNA]</scope>
    <source>
        <strain evidence="2">JMULYC20181020</strain>
        <tissue evidence="2">Muscle</tissue>
    </source>
</reference>
<gene>
    <name evidence="2" type="ORF">D5F01_LYC22530</name>
</gene>
<dbReference type="PANTHER" id="PTHR47331:SF5">
    <property type="entry name" value="RIBONUCLEASE H"/>
    <property type="match status" value="1"/>
</dbReference>
<organism evidence="2 3">
    <name type="scientific">Larimichthys crocea</name>
    <name type="common">Large yellow croaker</name>
    <name type="synonym">Pseudosciaena crocea</name>
    <dbReference type="NCBI Taxonomy" id="215358"/>
    <lineage>
        <taxon>Eukaryota</taxon>
        <taxon>Metazoa</taxon>
        <taxon>Chordata</taxon>
        <taxon>Craniata</taxon>
        <taxon>Vertebrata</taxon>
        <taxon>Euteleostomi</taxon>
        <taxon>Actinopterygii</taxon>
        <taxon>Neopterygii</taxon>
        <taxon>Teleostei</taxon>
        <taxon>Neoteleostei</taxon>
        <taxon>Acanthomorphata</taxon>
        <taxon>Eupercaria</taxon>
        <taxon>Sciaenidae</taxon>
        <taxon>Larimichthys</taxon>
    </lineage>
</organism>
<proteinExistence type="predicted"/>
<evidence type="ECO:0000256" key="1">
    <source>
        <dbReference type="SAM" id="Coils"/>
    </source>
</evidence>
<dbReference type="EMBL" id="REGW02000023">
    <property type="protein sequence ID" value="KAE8278948.1"/>
    <property type="molecule type" value="Genomic_DNA"/>
</dbReference>
<protein>
    <submittedName>
        <fullName evidence="2">Uncharacterized protein</fullName>
    </submittedName>
</protein>
<comment type="caution">
    <text evidence="2">The sequence shown here is derived from an EMBL/GenBank/DDBJ whole genome shotgun (WGS) entry which is preliminary data.</text>
</comment>
<keyword evidence="1" id="KW-0175">Coiled coil</keyword>
<dbReference type="PANTHER" id="PTHR47331">
    <property type="entry name" value="PHD-TYPE DOMAIN-CONTAINING PROTEIN"/>
    <property type="match status" value="1"/>
</dbReference>
<evidence type="ECO:0000313" key="3">
    <source>
        <dbReference type="Proteomes" id="UP000424527"/>
    </source>
</evidence>
<dbReference type="InterPro" id="IPR005312">
    <property type="entry name" value="DUF1759"/>
</dbReference>
<dbReference type="Pfam" id="PF03564">
    <property type="entry name" value="DUF1759"/>
    <property type="match status" value="1"/>
</dbReference>
<feature type="coiled-coil region" evidence="1">
    <location>
        <begin position="143"/>
        <end position="217"/>
    </location>
</feature>
<sequence length="491" mass="56484">MLAYQEEQSKREKKLASLYEQWKALARRTRQELKYELTENHLASLADELEKMKVDVLKMFDELRAQGTPDPELRRKVDACVTVTGDIMRVLNERLTGINGEYDAEYEARRLSELREPDYARSIYGSASELSRHSHHSSVVAKRAEAAANLAAKEAEYKVLLEEKKQKEKIRVLEEEHRKELERHKAELEHLQAERDLKAAKARFEAYDREVKESDAQSFQSFRDPLPHNHIPLHAPTPPYQATTPPSPIDVSCLAQAVQDSIAINRLPMPEPTVFNGNPIDFIEWKASFMALIDRKNISTADKLHYLKRYVGGSAQKCLEGTFYRSDDAAYSDAWTKLNQRFGQLFIIQKAFREKLSNWPKIQGKDAEGLRNFSDFLNACLQAMPHVKGLNILNDCEENQKLIRKLPEWLASRWNRQVTIRLTEGKDFPSFKEFAKFMSMEAETACNPVTSLFALHSAESCNDKVNTRVNKRNKASVWEKAETDVALRALR</sequence>